<protein>
    <submittedName>
        <fullName evidence="1">Uncharacterized protein</fullName>
    </submittedName>
</protein>
<reference evidence="1" key="1">
    <citation type="journal article" date="2020" name="Stud. Mycol.">
        <title>101 Dothideomycetes genomes: a test case for predicting lifestyles and emergence of pathogens.</title>
        <authorList>
            <person name="Haridas S."/>
            <person name="Albert R."/>
            <person name="Binder M."/>
            <person name="Bloem J."/>
            <person name="Labutti K."/>
            <person name="Salamov A."/>
            <person name="Andreopoulos B."/>
            <person name="Baker S."/>
            <person name="Barry K."/>
            <person name="Bills G."/>
            <person name="Bluhm B."/>
            <person name="Cannon C."/>
            <person name="Castanera R."/>
            <person name="Culley D."/>
            <person name="Daum C."/>
            <person name="Ezra D."/>
            <person name="Gonzalez J."/>
            <person name="Henrissat B."/>
            <person name="Kuo A."/>
            <person name="Liang C."/>
            <person name="Lipzen A."/>
            <person name="Lutzoni F."/>
            <person name="Magnuson J."/>
            <person name="Mondo S."/>
            <person name="Nolan M."/>
            <person name="Ohm R."/>
            <person name="Pangilinan J."/>
            <person name="Park H.-J."/>
            <person name="Ramirez L."/>
            <person name="Alfaro M."/>
            <person name="Sun H."/>
            <person name="Tritt A."/>
            <person name="Yoshinaga Y."/>
            <person name="Zwiers L.-H."/>
            <person name="Turgeon B."/>
            <person name="Goodwin S."/>
            <person name="Spatafora J."/>
            <person name="Crous P."/>
            <person name="Grigoriev I."/>
        </authorList>
    </citation>
    <scope>NUCLEOTIDE SEQUENCE</scope>
    <source>
        <strain evidence="1">CBS 113979</strain>
    </source>
</reference>
<accession>A0A6G1GTX6</accession>
<gene>
    <name evidence="1" type="ORF">K402DRAFT_299962</name>
</gene>
<dbReference type="OrthoDB" id="5596743at2759"/>
<feature type="non-terminal residue" evidence="1">
    <location>
        <position position="99"/>
    </location>
</feature>
<organism evidence="1 2">
    <name type="scientific">Aulographum hederae CBS 113979</name>
    <dbReference type="NCBI Taxonomy" id="1176131"/>
    <lineage>
        <taxon>Eukaryota</taxon>
        <taxon>Fungi</taxon>
        <taxon>Dikarya</taxon>
        <taxon>Ascomycota</taxon>
        <taxon>Pezizomycotina</taxon>
        <taxon>Dothideomycetes</taxon>
        <taxon>Pleosporomycetidae</taxon>
        <taxon>Aulographales</taxon>
        <taxon>Aulographaceae</taxon>
    </lineage>
</organism>
<dbReference type="Proteomes" id="UP000800041">
    <property type="component" value="Unassembled WGS sequence"/>
</dbReference>
<name>A0A6G1GTX6_9PEZI</name>
<dbReference type="EMBL" id="ML977169">
    <property type="protein sequence ID" value="KAF1984254.1"/>
    <property type="molecule type" value="Genomic_DNA"/>
</dbReference>
<proteinExistence type="predicted"/>
<evidence type="ECO:0000313" key="1">
    <source>
        <dbReference type="EMBL" id="KAF1984254.1"/>
    </source>
</evidence>
<feature type="non-terminal residue" evidence="1">
    <location>
        <position position="1"/>
    </location>
</feature>
<evidence type="ECO:0000313" key="2">
    <source>
        <dbReference type="Proteomes" id="UP000800041"/>
    </source>
</evidence>
<dbReference type="AlphaFoldDB" id="A0A6G1GTX6"/>
<sequence>LILLPHLASAQCNRDNCLRAVANNRAGSAFLAAASVDCSSFLEQTVFVPSATVSGLVLPSGGVEEKSLPLYAEDACAADAGRYSSACGCFGVGEGGTVT</sequence>
<keyword evidence="2" id="KW-1185">Reference proteome</keyword>